<feature type="region of interest" description="Disordered" evidence="1">
    <location>
        <begin position="1"/>
        <end position="40"/>
    </location>
</feature>
<dbReference type="SUPFAM" id="SSF54001">
    <property type="entry name" value="Cysteine proteinases"/>
    <property type="match status" value="1"/>
</dbReference>
<dbReference type="InterPro" id="IPR038765">
    <property type="entry name" value="Papain-like_cys_pep_sf"/>
</dbReference>
<sequence length="188" mass="20784">MFGDLFLDEKPNASCEEKPPISKTSDSTSNSPARERGSTGFCGLQNQGGTCYLNSLIQTLFLTPEFTENILKLEKDELLANDQSKLGVKTRVIPLQLQKVFAKLLLLEQESTSTQDLTESFGWSTAQEDFLDLQMVVSGSGSLEQSLKFSYLDAEILSGSNQYRCGHCDKLVDAAKASHCIKRITMNK</sequence>
<dbReference type="InterPro" id="IPR018200">
    <property type="entry name" value="USP_CS"/>
</dbReference>
<accession>A7TC75</accession>
<dbReference type="InterPro" id="IPR028889">
    <property type="entry name" value="USP"/>
</dbReference>
<feature type="domain" description="USP" evidence="2">
    <location>
        <begin position="42"/>
        <end position="188"/>
    </location>
</feature>
<evidence type="ECO:0000259" key="2">
    <source>
        <dbReference type="PROSITE" id="PS50235"/>
    </source>
</evidence>
<feature type="compositionally biased region" description="Basic and acidic residues" evidence="1">
    <location>
        <begin position="7"/>
        <end position="20"/>
    </location>
</feature>
<dbReference type="GO" id="GO:0005829">
    <property type="term" value="C:cytosol"/>
    <property type="evidence" value="ECO:0000318"/>
    <property type="project" value="GO_Central"/>
</dbReference>
<gene>
    <name evidence="3" type="ORF">NEMVEDRAFT_v1g225113</name>
</gene>
<dbReference type="GO" id="GO:0005634">
    <property type="term" value="C:nucleus"/>
    <property type="evidence" value="ECO:0000318"/>
    <property type="project" value="GO_Central"/>
</dbReference>
<dbReference type="AlphaFoldDB" id="A7TC75"/>
<dbReference type="PROSITE" id="PS50235">
    <property type="entry name" value="USP_3"/>
    <property type="match status" value="1"/>
</dbReference>
<dbReference type="HOGENOM" id="CLU_073498_0_0_1"/>
<dbReference type="EMBL" id="DS476064">
    <property type="protein sequence ID" value="EDO26363.1"/>
    <property type="molecule type" value="Genomic_DNA"/>
</dbReference>
<dbReference type="GO" id="GO:0004843">
    <property type="term" value="F:cysteine-type deubiquitinase activity"/>
    <property type="evidence" value="ECO:0000318"/>
    <property type="project" value="GO_Central"/>
</dbReference>
<reference evidence="3 4" key="1">
    <citation type="journal article" date="2007" name="Science">
        <title>Sea anemone genome reveals ancestral eumetazoan gene repertoire and genomic organization.</title>
        <authorList>
            <person name="Putnam N.H."/>
            <person name="Srivastava M."/>
            <person name="Hellsten U."/>
            <person name="Dirks B."/>
            <person name="Chapman J."/>
            <person name="Salamov A."/>
            <person name="Terry A."/>
            <person name="Shapiro H."/>
            <person name="Lindquist E."/>
            <person name="Kapitonov V.V."/>
            <person name="Jurka J."/>
            <person name="Genikhovich G."/>
            <person name="Grigoriev I.V."/>
            <person name="Lucas S.M."/>
            <person name="Steele R.E."/>
            <person name="Finnerty J.R."/>
            <person name="Technau U."/>
            <person name="Martindale M.Q."/>
            <person name="Rokhsar D.S."/>
        </authorList>
    </citation>
    <scope>NUCLEOTIDE SEQUENCE [LARGE SCALE GENOMIC DNA]</scope>
    <source>
        <strain evidence="4">CH2 X CH6</strain>
    </source>
</reference>
<name>A7TC75_NEMVE</name>
<dbReference type="PhylomeDB" id="A7TC75"/>
<evidence type="ECO:0000313" key="3">
    <source>
        <dbReference type="EMBL" id="EDO26363.1"/>
    </source>
</evidence>
<dbReference type="PANTHER" id="PTHR24006:SF842">
    <property type="entry name" value="UBIQUITIN CARBOXYL-TERMINAL HYDROLASE 40"/>
    <property type="match status" value="1"/>
</dbReference>
<dbReference type="InterPro" id="IPR001394">
    <property type="entry name" value="Peptidase_C19_UCH"/>
</dbReference>
<dbReference type="InParanoid" id="A7TC75"/>
<dbReference type="Proteomes" id="UP000001593">
    <property type="component" value="Unassembled WGS sequence"/>
</dbReference>
<dbReference type="GO" id="GO:0016579">
    <property type="term" value="P:protein deubiquitination"/>
    <property type="evidence" value="ECO:0007669"/>
    <property type="project" value="InterPro"/>
</dbReference>
<dbReference type="STRING" id="45351.A7TC75"/>
<evidence type="ECO:0000256" key="1">
    <source>
        <dbReference type="SAM" id="MobiDB-lite"/>
    </source>
</evidence>
<dbReference type="eggNOG" id="KOG4598">
    <property type="taxonomic scope" value="Eukaryota"/>
</dbReference>
<dbReference type="InterPro" id="IPR050164">
    <property type="entry name" value="Peptidase_C19"/>
</dbReference>
<proteinExistence type="predicted"/>
<dbReference type="FunFam" id="3.90.70.10:FF:000512">
    <property type="entry name" value="Predicted protein"/>
    <property type="match status" value="1"/>
</dbReference>
<dbReference type="Pfam" id="PF00443">
    <property type="entry name" value="UCH"/>
    <property type="match status" value="1"/>
</dbReference>
<protein>
    <recommendedName>
        <fullName evidence="2">USP domain-containing protein</fullName>
    </recommendedName>
</protein>
<organism evidence="3 4">
    <name type="scientific">Nematostella vectensis</name>
    <name type="common">Starlet sea anemone</name>
    <dbReference type="NCBI Taxonomy" id="45351"/>
    <lineage>
        <taxon>Eukaryota</taxon>
        <taxon>Metazoa</taxon>
        <taxon>Cnidaria</taxon>
        <taxon>Anthozoa</taxon>
        <taxon>Hexacorallia</taxon>
        <taxon>Actiniaria</taxon>
        <taxon>Edwardsiidae</taxon>
        <taxon>Nematostella</taxon>
    </lineage>
</organism>
<feature type="compositionally biased region" description="Polar residues" evidence="1">
    <location>
        <begin position="22"/>
        <end position="32"/>
    </location>
</feature>
<dbReference type="Gene3D" id="3.90.70.10">
    <property type="entry name" value="Cysteine proteinases"/>
    <property type="match status" value="2"/>
</dbReference>
<dbReference type="OMA" id="HCIKRIT"/>
<dbReference type="PANTHER" id="PTHR24006">
    <property type="entry name" value="UBIQUITIN CARBOXYL-TERMINAL HYDROLASE"/>
    <property type="match status" value="1"/>
</dbReference>
<dbReference type="PROSITE" id="PS00972">
    <property type="entry name" value="USP_1"/>
    <property type="match status" value="1"/>
</dbReference>
<evidence type="ECO:0000313" key="4">
    <source>
        <dbReference type="Proteomes" id="UP000001593"/>
    </source>
</evidence>
<keyword evidence="4" id="KW-1185">Reference proteome</keyword>
<dbReference type="GO" id="GO:0031647">
    <property type="term" value="P:regulation of protein stability"/>
    <property type="evidence" value="ECO:0000318"/>
    <property type="project" value="GO_Central"/>
</dbReference>